<dbReference type="EMBL" id="KQ234922">
    <property type="protein sequence ID" value="KMZ83362.1"/>
    <property type="molecule type" value="Genomic_DNA"/>
</dbReference>
<reference evidence="2 3" key="1">
    <citation type="submission" date="2011-08" db="EMBL/GenBank/DDBJ databases">
        <title>The Genome Sequence of Plasmodium vivax Brazil I.</title>
        <authorList>
            <consortium name="The Broad Institute Genome Sequencing Platform"/>
            <consortium name="The Broad Institute Genome Sequencing Center for Infectious Disease"/>
            <person name="Neafsey D."/>
            <person name="Carlton J."/>
            <person name="Barnwell J."/>
            <person name="Collins W."/>
            <person name="Escalante A."/>
            <person name="Mullikin J."/>
            <person name="Saul A."/>
            <person name="Guigo R."/>
            <person name="Camara F."/>
            <person name="Young S.K."/>
            <person name="Zeng Q."/>
            <person name="Gargeya S."/>
            <person name="Fitzgerald M."/>
            <person name="Haas B."/>
            <person name="Abouelleil A."/>
            <person name="Alvarado L."/>
            <person name="Arachchi H.M."/>
            <person name="Berlin A."/>
            <person name="Brown A."/>
            <person name="Chapman S.B."/>
            <person name="Chen Z."/>
            <person name="Dunbar C."/>
            <person name="Freedman E."/>
            <person name="Gearin G."/>
            <person name="Gellesch M."/>
            <person name="Goldberg J."/>
            <person name="Griggs A."/>
            <person name="Gujja S."/>
            <person name="Heiman D."/>
            <person name="Howarth C."/>
            <person name="Larson L."/>
            <person name="Lui A."/>
            <person name="MacDonald P.J.P."/>
            <person name="Montmayeur A."/>
            <person name="Murphy C."/>
            <person name="Neiman D."/>
            <person name="Pearson M."/>
            <person name="Priest M."/>
            <person name="Roberts A."/>
            <person name="Saif S."/>
            <person name="Shea T."/>
            <person name="Shenoy N."/>
            <person name="Sisk P."/>
            <person name="Stolte C."/>
            <person name="Sykes S."/>
            <person name="Wortman J."/>
            <person name="Nusbaum C."/>
            <person name="Birren B."/>
        </authorList>
    </citation>
    <scope>NUCLEOTIDE SEQUENCE [LARGE SCALE GENOMIC DNA]</scope>
    <source>
        <strain evidence="2 3">Brazil I</strain>
    </source>
</reference>
<sequence>MPDEKEFTLDKIKDKHNFINNSKFYKIYNEFLKACTAYRNDNKASCYKEESLGKIEASLDVTNLLKDLYSHLYRIYGTVKMYTNDYFEHVRLNNEKLGCLCLKHWLYDQITMNVLKEPQINELFQGWEAYIKEKTKYHNLKRCVFYNLNENEINRIKKIYVLNTILDSNSNNSEAFVSDQGEYMDYFGEGLDEFINSINSCSRKVPMDNYCKEFDEFVNICKDESLDSGISIYDENTKSTADGAKKYLLYSQKYKEQLLYVYIKNENLLNFVKTSDFLSNKSTTIAATSVVGSAIGLSSIFYYFYKFTPFGSTLRKGQRKNIVNIDGEAHNELSYTSDIKQSSFKNREYKVAYHSYNNS</sequence>
<evidence type="ECO:0000313" key="3">
    <source>
        <dbReference type="Proteomes" id="UP000053327"/>
    </source>
</evidence>
<dbReference type="OrthoDB" id="10293745at2759"/>
<keyword evidence="1" id="KW-0472">Membrane</keyword>
<dbReference type="AlphaFoldDB" id="A0A0J9SN09"/>
<evidence type="ECO:0008006" key="4">
    <source>
        <dbReference type="Google" id="ProtNLM"/>
    </source>
</evidence>
<evidence type="ECO:0000313" key="2">
    <source>
        <dbReference type="EMBL" id="KMZ83362.1"/>
    </source>
</evidence>
<name>A0A0J9SN09_PLAV1</name>
<organism evidence="2 3">
    <name type="scientific">Plasmodium vivax (strain Brazil I)</name>
    <dbReference type="NCBI Taxonomy" id="1033975"/>
    <lineage>
        <taxon>Eukaryota</taxon>
        <taxon>Sar</taxon>
        <taxon>Alveolata</taxon>
        <taxon>Apicomplexa</taxon>
        <taxon>Aconoidasida</taxon>
        <taxon>Haemosporida</taxon>
        <taxon>Plasmodiidae</taxon>
        <taxon>Plasmodium</taxon>
        <taxon>Plasmodium (Plasmodium)</taxon>
    </lineage>
</organism>
<gene>
    <name evidence="2" type="ORF">PVBG_06207</name>
</gene>
<keyword evidence="1" id="KW-1133">Transmembrane helix</keyword>
<dbReference type="Proteomes" id="UP000053327">
    <property type="component" value="Unassembled WGS sequence"/>
</dbReference>
<proteinExistence type="predicted"/>
<keyword evidence="1" id="KW-0812">Transmembrane</keyword>
<accession>A0A0J9SN09</accession>
<protein>
    <recommendedName>
        <fullName evidence="4">VIR protein</fullName>
    </recommendedName>
</protein>
<feature type="transmembrane region" description="Helical" evidence="1">
    <location>
        <begin position="285"/>
        <end position="305"/>
    </location>
</feature>
<evidence type="ECO:0000256" key="1">
    <source>
        <dbReference type="SAM" id="Phobius"/>
    </source>
</evidence>